<dbReference type="Gene3D" id="1.25.40.20">
    <property type="entry name" value="Ankyrin repeat-containing domain"/>
    <property type="match status" value="1"/>
</dbReference>
<dbReference type="PANTHER" id="PTHR46586:SF3">
    <property type="entry name" value="ANKYRIN REPEAT-CONTAINING PROTEIN"/>
    <property type="match status" value="1"/>
</dbReference>
<evidence type="ECO:0000259" key="2">
    <source>
        <dbReference type="Pfam" id="PF00646"/>
    </source>
</evidence>
<dbReference type="CDD" id="cd09917">
    <property type="entry name" value="F-box_SF"/>
    <property type="match status" value="1"/>
</dbReference>
<sequence length="309" mass="35667">MADQKKRMEGTDIESALVKALRQENEELKLRIAKFEAECQTPQEEEKEVNLPTEVWAIIAEKLHKNDVCSFALVSKQLREAQVLAGRELVTRPYYWGVGGLNVASFTEDWCAYWSRKFIEDHTDPEVIRELLYFAAYQGYLQVFEKYWSQGPQEKLSQLWDERTCGLAAFSGHLEVMKWLRAKGCPWGTWTSHHAAHGGHLEVLQWMRAQDPPCPWNSDVFFHAALHGHLEVMRWARSQGCPWDEGLTWSAAMDGELKALILLIKEGCPYDKEECRRVAEDGGERTRKVLEWLDDETSDETSETSSRDE</sequence>
<evidence type="ECO:0000256" key="1">
    <source>
        <dbReference type="SAM" id="MobiDB-lite"/>
    </source>
</evidence>
<protein>
    <recommendedName>
        <fullName evidence="2">F-box domain-containing protein</fullName>
    </recommendedName>
</protein>
<dbReference type="InterPro" id="IPR002110">
    <property type="entry name" value="Ankyrin_rpt"/>
</dbReference>
<dbReference type="EMBL" id="CP151506">
    <property type="protein sequence ID" value="WZN62955.1"/>
    <property type="molecule type" value="Genomic_DNA"/>
</dbReference>
<proteinExistence type="predicted"/>
<organism evidence="3 4">
    <name type="scientific">Chloropicon roscoffensis</name>
    <dbReference type="NCBI Taxonomy" id="1461544"/>
    <lineage>
        <taxon>Eukaryota</taxon>
        <taxon>Viridiplantae</taxon>
        <taxon>Chlorophyta</taxon>
        <taxon>Chloropicophyceae</taxon>
        <taxon>Chloropicales</taxon>
        <taxon>Chloropicaceae</taxon>
        <taxon>Chloropicon</taxon>
    </lineage>
</organism>
<dbReference type="InterPro" id="IPR036770">
    <property type="entry name" value="Ankyrin_rpt-contain_sf"/>
</dbReference>
<keyword evidence="4" id="KW-1185">Reference proteome</keyword>
<gene>
    <name evidence="3" type="ORF">HKI87_06g45000</name>
</gene>
<feature type="compositionally biased region" description="Basic and acidic residues" evidence="1">
    <location>
        <begin position="280"/>
        <end position="291"/>
    </location>
</feature>
<dbReference type="Pfam" id="PF13637">
    <property type="entry name" value="Ank_4"/>
    <property type="match status" value="1"/>
</dbReference>
<reference evidence="3 4" key="1">
    <citation type="submission" date="2024-03" db="EMBL/GenBank/DDBJ databases">
        <title>Complete genome sequence of the green alga Chloropicon roscoffensis RCC1871.</title>
        <authorList>
            <person name="Lemieux C."/>
            <person name="Pombert J.-F."/>
            <person name="Otis C."/>
            <person name="Turmel M."/>
        </authorList>
    </citation>
    <scope>NUCLEOTIDE SEQUENCE [LARGE SCALE GENOMIC DNA]</scope>
    <source>
        <strain evidence="3 4">RCC1871</strain>
    </source>
</reference>
<accession>A0AAX4PAF4</accession>
<dbReference type="AlphaFoldDB" id="A0AAX4PAF4"/>
<evidence type="ECO:0000313" key="3">
    <source>
        <dbReference type="EMBL" id="WZN62955.1"/>
    </source>
</evidence>
<dbReference type="Pfam" id="PF00646">
    <property type="entry name" value="F-box"/>
    <property type="match status" value="1"/>
</dbReference>
<feature type="compositionally biased region" description="Acidic residues" evidence="1">
    <location>
        <begin position="292"/>
        <end position="302"/>
    </location>
</feature>
<feature type="region of interest" description="Disordered" evidence="1">
    <location>
        <begin position="280"/>
        <end position="309"/>
    </location>
</feature>
<dbReference type="InterPro" id="IPR052050">
    <property type="entry name" value="SecEffector_AnkRepeat"/>
</dbReference>
<dbReference type="InterPro" id="IPR001810">
    <property type="entry name" value="F-box_dom"/>
</dbReference>
<dbReference type="Proteomes" id="UP001472866">
    <property type="component" value="Chromosome 06"/>
</dbReference>
<name>A0AAX4PAF4_9CHLO</name>
<dbReference type="PANTHER" id="PTHR46586">
    <property type="entry name" value="ANKYRIN REPEAT-CONTAINING PROTEIN"/>
    <property type="match status" value="1"/>
</dbReference>
<dbReference type="SUPFAM" id="SSF48403">
    <property type="entry name" value="Ankyrin repeat"/>
    <property type="match status" value="1"/>
</dbReference>
<evidence type="ECO:0000313" key="4">
    <source>
        <dbReference type="Proteomes" id="UP001472866"/>
    </source>
</evidence>
<feature type="domain" description="F-box" evidence="2">
    <location>
        <begin position="50"/>
        <end position="80"/>
    </location>
</feature>